<gene>
    <name evidence="5" type="ORF">BN4615_P4354</name>
</gene>
<evidence type="ECO:0000256" key="2">
    <source>
        <dbReference type="PIRSR" id="PIRSR605511-1"/>
    </source>
</evidence>
<dbReference type="InterPro" id="IPR005511">
    <property type="entry name" value="SMP-30"/>
</dbReference>
<evidence type="ECO:0000259" key="4">
    <source>
        <dbReference type="Pfam" id="PF08450"/>
    </source>
</evidence>
<feature type="binding site" evidence="3">
    <location>
        <position position="151"/>
    </location>
    <ligand>
        <name>a divalent metal cation</name>
        <dbReference type="ChEBI" id="CHEBI:60240"/>
    </ligand>
</feature>
<reference evidence="5" key="1">
    <citation type="submission" date="2016-04" db="EMBL/GenBank/DDBJ databases">
        <authorList>
            <person name="Evans L.H."/>
            <person name="Alamgir A."/>
            <person name="Owens N."/>
            <person name="Weber N.D."/>
            <person name="Virtaneva K."/>
            <person name="Barbian K."/>
            <person name="Babar A."/>
            <person name="Rosenke K."/>
        </authorList>
    </citation>
    <scope>NUCLEOTIDE SEQUENCE</scope>
    <source>
        <strain evidence="5">Nono1</strain>
    </source>
</reference>
<name>A0A1M4E7W7_9ACTN</name>
<feature type="binding site" evidence="3">
    <location>
        <position position="104"/>
    </location>
    <ligand>
        <name>substrate</name>
    </ligand>
</feature>
<evidence type="ECO:0000256" key="1">
    <source>
        <dbReference type="ARBA" id="ARBA00008853"/>
    </source>
</evidence>
<dbReference type="PRINTS" id="PR01790">
    <property type="entry name" value="SMP30FAMILY"/>
</dbReference>
<accession>A0A1M4E7W7</accession>
<feature type="active site" description="Proton donor/acceptor" evidence="2">
    <location>
        <position position="197"/>
    </location>
</feature>
<protein>
    <submittedName>
        <fullName evidence="5">Gluconolactonase</fullName>
        <ecNumber evidence="5">3.1.1.17</ecNumber>
    </submittedName>
</protein>
<comment type="similarity">
    <text evidence="1">Belongs to the SMP-30/CGR1 family.</text>
</comment>
<feature type="binding site" evidence="3">
    <location>
        <position position="124"/>
    </location>
    <ligand>
        <name>substrate</name>
    </ligand>
</feature>
<evidence type="ECO:0000313" key="5">
    <source>
        <dbReference type="EMBL" id="SBO94838.1"/>
    </source>
</evidence>
<dbReference type="InterPro" id="IPR011042">
    <property type="entry name" value="6-blade_b-propeller_TolB-like"/>
</dbReference>
<feature type="binding site" evidence="3">
    <location>
        <position position="197"/>
    </location>
    <ligand>
        <name>a divalent metal cation</name>
        <dbReference type="ChEBI" id="CHEBI:60240"/>
    </ligand>
</feature>
<dbReference type="InterPro" id="IPR013658">
    <property type="entry name" value="SGL"/>
</dbReference>
<dbReference type="PANTHER" id="PTHR10907">
    <property type="entry name" value="REGUCALCIN"/>
    <property type="match status" value="1"/>
</dbReference>
<dbReference type="EC" id="3.1.1.17" evidence="5"/>
<comment type="cofactor">
    <cofactor evidence="3">
        <name>Zn(2+)</name>
        <dbReference type="ChEBI" id="CHEBI:29105"/>
    </cofactor>
    <text evidence="3">Binds 1 divalent metal cation per subunit.</text>
</comment>
<dbReference type="EMBL" id="LT559118">
    <property type="protein sequence ID" value="SBO94838.1"/>
    <property type="molecule type" value="Genomic_DNA"/>
</dbReference>
<dbReference type="RefSeq" id="WP_225274254.1">
    <property type="nucleotide sequence ID" value="NZ_CP084058.1"/>
</dbReference>
<keyword evidence="3" id="KW-0862">Zinc</keyword>
<dbReference type="GO" id="GO:0005509">
    <property type="term" value="F:calcium ion binding"/>
    <property type="evidence" value="ECO:0007669"/>
    <property type="project" value="TreeGrafter"/>
</dbReference>
<dbReference type="Gene3D" id="2.120.10.30">
    <property type="entry name" value="TolB, C-terminal domain"/>
    <property type="match status" value="1"/>
</dbReference>
<keyword evidence="5" id="KW-0378">Hydrolase</keyword>
<sequence length="287" mass="30120">MTFTAVPASAEVYTLGEGPVWDAARQRLLWVDIVAGTVYEGRLDTGTGRITATGEHVFDGTVGAVAVAAGGELIVAGQATLIRVGTDGSRTELARVLPEGVHSRLNDGAVDPAGRFLIGSLAQDDRHGQEVLARLDETGLTTLDTDLVLSNGLAWVGERLYNVDTVPGTIWVRDYDPDSGRTGPRREAFTITDGSPDGMCADADGNLWIANWGLGRVECRGTGGELLDVVETGAPHTSCPVFAGPDLDVLVITTARTGLAEPGPGDGRLFTAKVGVRGLPVPYWNPC</sequence>
<dbReference type="GO" id="GO:0019853">
    <property type="term" value="P:L-ascorbic acid biosynthetic process"/>
    <property type="evidence" value="ECO:0007669"/>
    <property type="project" value="TreeGrafter"/>
</dbReference>
<evidence type="ECO:0000256" key="3">
    <source>
        <dbReference type="PIRSR" id="PIRSR605511-2"/>
    </source>
</evidence>
<dbReference type="PANTHER" id="PTHR10907:SF47">
    <property type="entry name" value="REGUCALCIN"/>
    <property type="match status" value="1"/>
</dbReference>
<keyword evidence="3" id="KW-0479">Metal-binding</keyword>
<dbReference type="GO" id="GO:0004341">
    <property type="term" value="F:gluconolactonase activity"/>
    <property type="evidence" value="ECO:0007669"/>
    <property type="project" value="UniProtKB-EC"/>
</dbReference>
<proteinExistence type="inferred from homology"/>
<organism evidence="5">
    <name type="scientific">Nonomuraea gerenzanensis</name>
    <dbReference type="NCBI Taxonomy" id="93944"/>
    <lineage>
        <taxon>Bacteria</taxon>
        <taxon>Bacillati</taxon>
        <taxon>Actinomycetota</taxon>
        <taxon>Actinomycetes</taxon>
        <taxon>Streptosporangiales</taxon>
        <taxon>Streptosporangiaceae</taxon>
        <taxon>Nonomuraea</taxon>
    </lineage>
</organism>
<feature type="domain" description="SMP-30/Gluconolactonase/LRE-like region" evidence="4">
    <location>
        <begin position="15"/>
        <end position="256"/>
    </location>
</feature>
<feature type="binding site" evidence="3">
    <location>
        <position position="106"/>
    </location>
    <ligand>
        <name>substrate</name>
    </ligand>
</feature>
<feature type="binding site" evidence="3">
    <location>
        <position position="17"/>
    </location>
    <ligand>
        <name>a divalent metal cation</name>
        <dbReference type="ChEBI" id="CHEBI:60240"/>
    </ligand>
</feature>
<dbReference type="Pfam" id="PF08450">
    <property type="entry name" value="SGL"/>
    <property type="match status" value="1"/>
</dbReference>
<dbReference type="SUPFAM" id="SSF63829">
    <property type="entry name" value="Calcium-dependent phosphotriesterase"/>
    <property type="match status" value="1"/>
</dbReference>
<dbReference type="AlphaFoldDB" id="A0A1M4E7W7"/>